<gene>
    <name evidence="3" type="ORF">JEQ17_41345</name>
</gene>
<keyword evidence="2" id="KW-0472">Membrane</keyword>
<feature type="transmembrane region" description="Helical" evidence="2">
    <location>
        <begin position="12"/>
        <end position="33"/>
    </location>
</feature>
<evidence type="ECO:0000256" key="2">
    <source>
        <dbReference type="SAM" id="Phobius"/>
    </source>
</evidence>
<keyword evidence="3" id="KW-0176">Collagen</keyword>
<dbReference type="EMBL" id="CP066831">
    <property type="protein sequence ID" value="QQM45226.1"/>
    <property type="molecule type" value="Genomic_DNA"/>
</dbReference>
<feature type="compositionally biased region" description="Low complexity" evidence="1">
    <location>
        <begin position="114"/>
        <end position="127"/>
    </location>
</feature>
<proteinExistence type="predicted"/>
<feature type="compositionally biased region" description="Basic and acidic residues" evidence="1">
    <location>
        <begin position="84"/>
        <end position="94"/>
    </location>
</feature>
<keyword evidence="4" id="KW-1185">Reference proteome</keyword>
<dbReference type="Pfam" id="PF01391">
    <property type="entry name" value="Collagen"/>
    <property type="match status" value="1"/>
</dbReference>
<dbReference type="PANTHER" id="PTHR24637:SF421">
    <property type="entry name" value="CUTICLE COLLAGEN DPY-2"/>
    <property type="match status" value="1"/>
</dbReference>
<dbReference type="AlphaFoldDB" id="A0A7T7RG09"/>
<evidence type="ECO:0000313" key="4">
    <source>
        <dbReference type="Proteomes" id="UP000595636"/>
    </source>
</evidence>
<evidence type="ECO:0000256" key="1">
    <source>
        <dbReference type="SAM" id="MobiDB-lite"/>
    </source>
</evidence>
<feature type="region of interest" description="Disordered" evidence="1">
    <location>
        <begin position="71"/>
        <end position="213"/>
    </location>
</feature>
<dbReference type="RefSeq" id="WP_200400035.1">
    <property type="nucleotide sequence ID" value="NZ_CP066831.1"/>
</dbReference>
<sequence>MTRTQRTLALHWRGLATGCALIALFGIAAILWARIDSGDRKAEQLATEADLRGTAVSTLAGDVRALREQVKARGGTPVAPDPSKAVEDLPDRAEVPVPIPGPPGPKGDPGKPGTPGASGPPGSSGESGTDGQAGASGINGTDGEPGPAGPQGEPGPAGPQGEKGPQGERGHDGQTCPDGYSLQAPSYDPDALVCRRDGAPDPGGSPAEPQGRGLLGLAALAMTASYRKL</sequence>
<dbReference type="InterPro" id="IPR008160">
    <property type="entry name" value="Collagen"/>
</dbReference>
<dbReference type="PANTHER" id="PTHR24637">
    <property type="entry name" value="COLLAGEN"/>
    <property type="match status" value="1"/>
</dbReference>
<reference evidence="3 4" key="1">
    <citation type="submission" date="2020-12" db="EMBL/GenBank/DDBJ databases">
        <title>A novel species.</title>
        <authorList>
            <person name="Li K."/>
        </authorList>
    </citation>
    <scope>NUCLEOTIDE SEQUENCE [LARGE SCALE GENOMIC DNA]</scope>
    <source>
        <strain evidence="3 4">ZYC-3</strain>
    </source>
</reference>
<dbReference type="KEGG" id="slf:JEQ17_41345"/>
<accession>A0A7T7RG09</accession>
<dbReference type="Proteomes" id="UP000595636">
    <property type="component" value="Chromosome"/>
</dbReference>
<evidence type="ECO:0000313" key="3">
    <source>
        <dbReference type="EMBL" id="QQM45226.1"/>
    </source>
</evidence>
<name>A0A7T7RG09_9ACTN</name>
<keyword evidence="2" id="KW-0812">Transmembrane</keyword>
<organism evidence="3 4">
    <name type="scientific">Streptomyces liliifuscus</name>
    <dbReference type="NCBI Taxonomy" id="2797636"/>
    <lineage>
        <taxon>Bacteria</taxon>
        <taxon>Bacillati</taxon>
        <taxon>Actinomycetota</taxon>
        <taxon>Actinomycetes</taxon>
        <taxon>Kitasatosporales</taxon>
        <taxon>Streptomycetaceae</taxon>
        <taxon>Streptomyces</taxon>
    </lineage>
</organism>
<protein>
    <submittedName>
        <fullName evidence="3">Collagen-like protein</fullName>
    </submittedName>
</protein>
<feature type="compositionally biased region" description="Pro residues" evidence="1">
    <location>
        <begin position="97"/>
        <end position="106"/>
    </location>
</feature>
<keyword evidence="2" id="KW-1133">Transmembrane helix</keyword>